<dbReference type="InterPro" id="IPR002156">
    <property type="entry name" value="RNaseH_domain"/>
</dbReference>
<dbReference type="Gene3D" id="3.30.420.10">
    <property type="entry name" value="Ribonuclease H-like superfamily/Ribonuclease H"/>
    <property type="match status" value="1"/>
</dbReference>
<dbReference type="EMBL" id="BGPR01001279">
    <property type="protein sequence ID" value="GBM49966.1"/>
    <property type="molecule type" value="Genomic_DNA"/>
</dbReference>
<comment type="caution">
    <text evidence="2">The sequence shown here is derived from an EMBL/GenBank/DDBJ whole genome shotgun (WGS) entry which is preliminary data.</text>
</comment>
<dbReference type="Pfam" id="PF00075">
    <property type="entry name" value="RNase_H"/>
    <property type="match status" value="1"/>
</dbReference>
<dbReference type="CDD" id="cd09276">
    <property type="entry name" value="Rnase_HI_RT_non_LTR"/>
    <property type="match status" value="1"/>
</dbReference>
<evidence type="ECO:0000259" key="1">
    <source>
        <dbReference type="PROSITE" id="PS50879"/>
    </source>
</evidence>
<evidence type="ECO:0000313" key="3">
    <source>
        <dbReference type="Proteomes" id="UP000499080"/>
    </source>
</evidence>
<dbReference type="Proteomes" id="UP000499080">
    <property type="component" value="Unassembled WGS sequence"/>
</dbReference>
<dbReference type="OrthoDB" id="6514649at2759"/>
<name>A0A4Y2GB01_ARAVE</name>
<dbReference type="GO" id="GO:0003676">
    <property type="term" value="F:nucleic acid binding"/>
    <property type="evidence" value="ECO:0007669"/>
    <property type="project" value="InterPro"/>
</dbReference>
<dbReference type="InterPro" id="IPR036397">
    <property type="entry name" value="RNaseH_sf"/>
</dbReference>
<gene>
    <name evidence="2" type="ORF">AVEN_34933_1</name>
</gene>
<dbReference type="AlphaFoldDB" id="A0A4Y2GB01"/>
<accession>A0A4Y2GB01</accession>
<evidence type="ECO:0000313" key="2">
    <source>
        <dbReference type="EMBL" id="GBM49966.1"/>
    </source>
</evidence>
<organism evidence="2 3">
    <name type="scientific">Araneus ventricosus</name>
    <name type="common">Orbweaver spider</name>
    <name type="synonym">Epeira ventricosa</name>
    <dbReference type="NCBI Taxonomy" id="182803"/>
    <lineage>
        <taxon>Eukaryota</taxon>
        <taxon>Metazoa</taxon>
        <taxon>Ecdysozoa</taxon>
        <taxon>Arthropoda</taxon>
        <taxon>Chelicerata</taxon>
        <taxon>Arachnida</taxon>
        <taxon>Araneae</taxon>
        <taxon>Araneomorphae</taxon>
        <taxon>Entelegynae</taxon>
        <taxon>Araneoidea</taxon>
        <taxon>Araneidae</taxon>
        <taxon>Araneus</taxon>
    </lineage>
</organism>
<reference evidence="2 3" key="1">
    <citation type="journal article" date="2019" name="Sci. Rep.">
        <title>Orb-weaving spider Araneus ventricosus genome elucidates the spidroin gene catalogue.</title>
        <authorList>
            <person name="Kono N."/>
            <person name="Nakamura H."/>
            <person name="Ohtoshi R."/>
            <person name="Moran D.A.P."/>
            <person name="Shinohara A."/>
            <person name="Yoshida Y."/>
            <person name="Fujiwara M."/>
            <person name="Mori M."/>
            <person name="Tomita M."/>
            <person name="Arakawa K."/>
        </authorList>
    </citation>
    <scope>NUCLEOTIDE SEQUENCE [LARGE SCALE GENOMIC DNA]</scope>
</reference>
<dbReference type="GO" id="GO:0004523">
    <property type="term" value="F:RNA-DNA hybrid ribonuclease activity"/>
    <property type="evidence" value="ECO:0007669"/>
    <property type="project" value="InterPro"/>
</dbReference>
<feature type="domain" description="RNase H type-1" evidence="1">
    <location>
        <begin position="101"/>
        <end position="230"/>
    </location>
</feature>
<dbReference type="SUPFAM" id="SSF53098">
    <property type="entry name" value="Ribonuclease H-like"/>
    <property type="match status" value="1"/>
</dbReference>
<dbReference type="InterPro" id="IPR012337">
    <property type="entry name" value="RNaseH-like_sf"/>
</dbReference>
<sequence length="303" mass="34261">MVLTCGAFTLQSELQESYHPFKEAYRTTTTAALQVILGSPPLHLQLQLDARIAELYRFRNKIQDIPHLSSEVLEHRVPGWTTHPSKHLLPHQISFEDGGSNNVGTRFYTAGSKSPNGVGAAFCMMQENNTTHPWSAQLTKDNTVFQAELLSLNEAIKYATTLKTNLLITIFVDNRANIQASSSSKTTNRTARENFEILLENPHIKVSWIKSHMSYFGNETADSLANAAAKSNDVQFDIKLLKCHTKNILRKYMMKQWQSEWDEGDTGRSTFNIFPKVSLQSANWNRADVLFFIGHGPFPSYLH</sequence>
<dbReference type="PROSITE" id="PS50879">
    <property type="entry name" value="RNASE_H_1"/>
    <property type="match status" value="1"/>
</dbReference>
<protein>
    <recommendedName>
        <fullName evidence="1">RNase H type-1 domain-containing protein</fullName>
    </recommendedName>
</protein>
<keyword evidence="3" id="KW-1185">Reference proteome</keyword>
<proteinExistence type="predicted"/>